<dbReference type="Proteomes" id="UP000654345">
    <property type="component" value="Unassembled WGS sequence"/>
</dbReference>
<protein>
    <submittedName>
        <fullName evidence="2">Uncharacterized protein</fullName>
    </submittedName>
</protein>
<evidence type="ECO:0000256" key="1">
    <source>
        <dbReference type="SAM" id="MobiDB-lite"/>
    </source>
</evidence>
<feature type="region of interest" description="Disordered" evidence="1">
    <location>
        <begin position="374"/>
        <end position="399"/>
    </location>
</feature>
<keyword evidence="3" id="KW-1185">Reference proteome</keyword>
<gene>
    <name evidence="2" type="ORF">KSB_12260</name>
</gene>
<evidence type="ECO:0000313" key="2">
    <source>
        <dbReference type="EMBL" id="GHO52751.1"/>
    </source>
</evidence>
<proteinExistence type="predicted"/>
<reference evidence="2 3" key="1">
    <citation type="journal article" date="2021" name="Int. J. Syst. Evol. Microbiol.">
        <title>Reticulibacter mediterranei gen. nov., sp. nov., within the new family Reticulibacteraceae fam. nov., and Ktedonospora formicarum gen. nov., sp. nov., Ktedonobacter robiniae sp. nov., Dictyobacter formicarum sp. nov. and Dictyobacter arantiisoli sp. nov., belonging to the class Ktedonobacteria.</title>
        <authorList>
            <person name="Yabe S."/>
            <person name="Zheng Y."/>
            <person name="Wang C.M."/>
            <person name="Sakai Y."/>
            <person name="Abe K."/>
            <person name="Yokota A."/>
            <person name="Donadio S."/>
            <person name="Cavaletti L."/>
            <person name="Monciardini P."/>
        </authorList>
    </citation>
    <scope>NUCLEOTIDE SEQUENCE [LARGE SCALE GENOMIC DNA]</scope>
    <source>
        <strain evidence="2 3">SOSP1-30</strain>
    </source>
</reference>
<name>A0ABQ3UJ43_9CHLR</name>
<evidence type="ECO:0000313" key="3">
    <source>
        <dbReference type="Proteomes" id="UP000654345"/>
    </source>
</evidence>
<organism evidence="2 3">
    <name type="scientific">Ktedonobacter robiniae</name>
    <dbReference type="NCBI Taxonomy" id="2778365"/>
    <lineage>
        <taxon>Bacteria</taxon>
        <taxon>Bacillati</taxon>
        <taxon>Chloroflexota</taxon>
        <taxon>Ktedonobacteria</taxon>
        <taxon>Ktedonobacterales</taxon>
        <taxon>Ktedonobacteraceae</taxon>
        <taxon>Ktedonobacter</taxon>
    </lineage>
</organism>
<comment type="caution">
    <text evidence="2">The sequence shown here is derived from an EMBL/GenBank/DDBJ whole genome shotgun (WGS) entry which is preliminary data.</text>
</comment>
<dbReference type="EMBL" id="BNJG01000001">
    <property type="protein sequence ID" value="GHO52751.1"/>
    <property type="molecule type" value="Genomic_DNA"/>
</dbReference>
<feature type="region of interest" description="Disordered" evidence="1">
    <location>
        <begin position="1"/>
        <end position="21"/>
    </location>
</feature>
<accession>A0ABQ3UJ43</accession>
<sequence length="399" mass="45193">MSMSEFDRRLQEPDKDPSALYLEKEGRLPDDFSKEDLDFAHELQGLFSPADEELPPYFVQTLLDAENSRFQPATQGLEQRTYARVFRRLRLHRHLFRFSLWQWVSQMAPVQRPLAVVASSCFLFMLATMMATGNAFASGVIYLVAGPHAGVVQTRLLPKELDAATTSPQPLRANIENEPKQISFLETVSRLQFPLYWPSYLPENYTMEEAYLIQNQGVFWTDGPVLQLVSHYSAPGLKPHGSGKITIWELKPRVKVIQNVSLGSAHELRIGPDGQAAITVDGNWVYNLDNSTHEWVHDGQIELIYERNGVIFWIQGDQHDGVTQDVLSQIATQLNQFNVQRVFQTMGHVNSFQQSTEYPAWMVRTLLVDKDNPDGPSLLVLPPDGSTPTKDQRGVDNSP</sequence>
<feature type="compositionally biased region" description="Basic and acidic residues" evidence="1">
    <location>
        <begin position="390"/>
        <end position="399"/>
    </location>
</feature>
<dbReference type="RefSeq" id="WP_201369624.1">
    <property type="nucleotide sequence ID" value="NZ_BNJG01000001.1"/>
</dbReference>